<name>A0AAV7JAA3_COTGL</name>
<protein>
    <submittedName>
        <fullName evidence="1">Uncharacterized protein</fullName>
    </submittedName>
</protein>
<keyword evidence="2" id="KW-1185">Reference proteome</keyword>
<reference evidence="1 2" key="1">
    <citation type="journal article" date="2021" name="J. Hered.">
        <title>A chromosome-level genome assembly of the parasitoid wasp, Cotesia glomerata (Hymenoptera: Braconidae).</title>
        <authorList>
            <person name="Pinto B.J."/>
            <person name="Weis J.J."/>
            <person name="Gamble T."/>
            <person name="Ode P.J."/>
            <person name="Paul R."/>
            <person name="Zaspel J.M."/>
        </authorList>
    </citation>
    <scope>NUCLEOTIDE SEQUENCE [LARGE SCALE GENOMIC DNA]</scope>
    <source>
        <strain evidence="1">CgM1</strain>
    </source>
</reference>
<dbReference type="AlphaFoldDB" id="A0AAV7JAA3"/>
<sequence length="89" mass="10222">MQCLGREPAAGWISIANQTEDRSIPLYYLYALDLTGKPMIVIAQPRDTDQQKHTCTTSIRYYSRNQRHKAQIKPSARNPLIMFNNSPNI</sequence>
<dbReference type="Proteomes" id="UP000826195">
    <property type="component" value="Unassembled WGS sequence"/>
</dbReference>
<evidence type="ECO:0000313" key="1">
    <source>
        <dbReference type="EMBL" id="KAH0568887.1"/>
    </source>
</evidence>
<evidence type="ECO:0000313" key="2">
    <source>
        <dbReference type="Proteomes" id="UP000826195"/>
    </source>
</evidence>
<accession>A0AAV7JAA3</accession>
<organism evidence="1 2">
    <name type="scientific">Cotesia glomerata</name>
    <name type="common">Lepidopteran parasitic wasp</name>
    <name type="synonym">Apanteles glomeratus</name>
    <dbReference type="NCBI Taxonomy" id="32391"/>
    <lineage>
        <taxon>Eukaryota</taxon>
        <taxon>Metazoa</taxon>
        <taxon>Ecdysozoa</taxon>
        <taxon>Arthropoda</taxon>
        <taxon>Hexapoda</taxon>
        <taxon>Insecta</taxon>
        <taxon>Pterygota</taxon>
        <taxon>Neoptera</taxon>
        <taxon>Endopterygota</taxon>
        <taxon>Hymenoptera</taxon>
        <taxon>Apocrita</taxon>
        <taxon>Ichneumonoidea</taxon>
        <taxon>Braconidae</taxon>
        <taxon>Microgastrinae</taxon>
        <taxon>Cotesia</taxon>
    </lineage>
</organism>
<dbReference type="EMBL" id="JAHXZJ010000001">
    <property type="protein sequence ID" value="KAH0568887.1"/>
    <property type="molecule type" value="Genomic_DNA"/>
</dbReference>
<comment type="caution">
    <text evidence="1">The sequence shown here is derived from an EMBL/GenBank/DDBJ whole genome shotgun (WGS) entry which is preliminary data.</text>
</comment>
<gene>
    <name evidence="1" type="ORF">KQX54_021583</name>
</gene>
<proteinExistence type="predicted"/>